<feature type="compositionally biased region" description="Basic and acidic residues" evidence="1">
    <location>
        <begin position="380"/>
        <end position="400"/>
    </location>
</feature>
<dbReference type="AlphaFoldDB" id="A0AAV1HZ61"/>
<protein>
    <submittedName>
        <fullName evidence="2">Uncharacterized protein</fullName>
    </submittedName>
</protein>
<organism evidence="2 3">
    <name type="scientific">Coccomyxa viridis</name>
    <dbReference type="NCBI Taxonomy" id="1274662"/>
    <lineage>
        <taxon>Eukaryota</taxon>
        <taxon>Viridiplantae</taxon>
        <taxon>Chlorophyta</taxon>
        <taxon>core chlorophytes</taxon>
        <taxon>Trebouxiophyceae</taxon>
        <taxon>Trebouxiophyceae incertae sedis</taxon>
        <taxon>Coccomyxaceae</taxon>
        <taxon>Coccomyxa</taxon>
    </lineage>
</organism>
<proteinExistence type="predicted"/>
<dbReference type="InterPro" id="IPR043913">
    <property type="entry name" value="DUF5764"/>
</dbReference>
<comment type="caution">
    <text evidence="2">The sequence shown here is derived from an EMBL/GenBank/DDBJ whole genome shotgun (WGS) entry which is preliminary data.</text>
</comment>
<evidence type="ECO:0000313" key="2">
    <source>
        <dbReference type="EMBL" id="CAK0767602.1"/>
    </source>
</evidence>
<dbReference type="Proteomes" id="UP001314263">
    <property type="component" value="Unassembled WGS sequence"/>
</dbReference>
<feature type="compositionally biased region" description="Low complexity" evidence="1">
    <location>
        <begin position="506"/>
        <end position="518"/>
    </location>
</feature>
<feature type="compositionally biased region" description="Acidic residues" evidence="1">
    <location>
        <begin position="428"/>
        <end position="450"/>
    </location>
</feature>
<feature type="compositionally biased region" description="Basic residues" evidence="1">
    <location>
        <begin position="544"/>
        <end position="555"/>
    </location>
</feature>
<sequence length="569" mass="62262">MVGFATMYEVAKADTPKGRTPLRQFQIVFSETPSWNQNRIDAEVKRICRDSSESYLEDLITTILVSNAEILSSINLHGKTNKIQLKIPKVGNFVHAVYVCVARRLYKEIYVFDEDAKATEKQRNMRRCEEIVREAILTVLQDNLPIHDIIRQYVTGGGDAKEAIEEVSDLLEDPDIVPEAISPESVSIIEEDAEPQGGDEGAEPQEGEEDAPADEPGSPVEAVEEAERETAKTDPVGDEHEEQLEEIDHDTSTVKYPGDAVGRVDRQIGREDDDDVDNDDVRESNTEKAVLSDQDGGELVAMELPSNAHYDSAQASEQDKHENGTGSGDDTNGSIVIDISDIAGVGDSDNDDEAGGYGSEEAANGSDEDAQDVPAPRVGAGREDSVDKLPKMVITPKDEESAVEIPEPTHENIEDDGERESSGPSNAETDDVDPISDGEFEDYDWTDEELTSDRDDMGELIKRIKTGTIDGPSKAEVFFGDLVPKKKQTAELVRNMERKDTKGKRASVSSAASSSDGGLTDGDSKRIILPEGLDLEASDDQAVKRPRRRRAKKRVQLFPDAKSDTAAED</sequence>
<gene>
    <name evidence="2" type="ORF">CVIRNUC_003478</name>
</gene>
<dbReference type="Pfam" id="PF19068">
    <property type="entry name" value="DUF5764"/>
    <property type="match status" value="1"/>
</dbReference>
<accession>A0AAV1HZ61</accession>
<evidence type="ECO:0000256" key="1">
    <source>
        <dbReference type="SAM" id="MobiDB-lite"/>
    </source>
</evidence>
<feature type="region of interest" description="Disordered" evidence="1">
    <location>
        <begin position="490"/>
        <end position="569"/>
    </location>
</feature>
<feature type="region of interest" description="Disordered" evidence="1">
    <location>
        <begin position="192"/>
        <end position="457"/>
    </location>
</feature>
<dbReference type="EMBL" id="CAUYUE010000004">
    <property type="protein sequence ID" value="CAK0767602.1"/>
    <property type="molecule type" value="Genomic_DNA"/>
</dbReference>
<evidence type="ECO:0000313" key="3">
    <source>
        <dbReference type="Proteomes" id="UP001314263"/>
    </source>
</evidence>
<reference evidence="2 3" key="1">
    <citation type="submission" date="2023-10" db="EMBL/GenBank/DDBJ databases">
        <authorList>
            <person name="Maclean D."/>
            <person name="Macfadyen A."/>
        </authorList>
    </citation>
    <scope>NUCLEOTIDE SEQUENCE [LARGE SCALE GENOMIC DNA]</scope>
</reference>
<name>A0AAV1HZ61_9CHLO</name>
<feature type="compositionally biased region" description="Acidic residues" evidence="1">
    <location>
        <begin position="200"/>
        <end position="213"/>
    </location>
</feature>
<feature type="compositionally biased region" description="Acidic residues" evidence="1">
    <location>
        <begin position="239"/>
        <end position="248"/>
    </location>
</feature>
<keyword evidence="3" id="KW-1185">Reference proteome</keyword>
<feature type="compositionally biased region" description="Basic and acidic residues" evidence="1">
    <location>
        <begin position="228"/>
        <end position="238"/>
    </location>
</feature>